<feature type="region of interest" description="Disordered" evidence="1">
    <location>
        <begin position="35"/>
        <end position="72"/>
    </location>
</feature>
<comment type="caution">
    <text evidence="2">The sequence shown here is derived from an EMBL/GenBank/DDBJ whole genome shotgun (WGS) entry which is preliminary data.</text>
</comment>
<protein>
    <submittedName>
        <fullName evidence="2">Uncharacterized protein</fullName>
    </submittedName>
</protein>
<gene>
    <name evidence="2" type="ORF">Nepgr_004663</name>
</gene>
<evidence type="ECO:0000256" key="1">
    <source>
        <dbReference type="SAM" id="MobiDB-lite"/>
    </source>
</evidence>
<accession>A0AAD3S1W1</accession>
<name>A0AAD3S1W1_NEPGR</name>
<evidence type="ECO:0000313" key="3">
    <source>
        <dbReference type="Proteomes" id="UP001279734"/>
    </source>
</evidence>
<sequence>MVSIEEKTTGPSAELDPTLKEPLVCPAGVDVGAEATRLEESGPEAPMLVLMASFPPSPKGDQSKRESTPSLT</sequence>
<keyword evidence="3" id="KW-1185">Reference proteome</keyword>
<dbReference type="EMBL" id="BSYO01000004">
    <property type="protein sequence ID" value="GMH02824.1"/>
    <property type="molecule type" value="Genomic_DNA"/>
</dbReference>
<feature type="compositionally biased region" description="Basic and acidic residues" evidence="1">
    <location>
        <begin position="61"/>
        <end position="72"/>
    </location>
</feature>
<proteinExistence type="predicted"/>
<feature type="region of interest" description="Disordered" evidence="1">
    <location>
        <begin position="1"/>
        <end position="22"/>
    </location>
</feature>
<organism evidence="2 3">
    <name type="scientific">Nepenthes gracilis</name>
    <name type="common">Slender pitcher plant</name>
    <dbReference type="NCBI Taxonomy" id="150966"/>
    <lineage>
        <taxon>Eukaryota</taxon>
        <taxon>Viridiplantae</taxon>
        <taxon>Streptophyta</taxon>
        <taxon>Embryophyta</taxon>
        <taxon>Tracheophyta</taxon>
        <taxon>Spermatophyta</taxon>
        <taxon>Magnoliopsida</taxon>
        <taxon>eudicotyledons</taxon>
        <taxon>Gunneridae</taxon>
        <taxon>Pentapetalae</taxon>
        <taxon>Caryophyllales</taxon>
        <taxon>Nepenthaceae</taxon>
        <taxon>Nepenthes</taxon>
    </lineage>
</organism>
<dbReference type="Proteomes" id="UP001279734">
    <property type="component" value="Unassembled WGS sequence"/>
</dbReference>
<evidence type="ECO:0000313" key="2">
    <source>
        <dbReference type="EMBL" id="GMH02824.1"/>
    </source>
</evidence>
<reference evidence="2" key="1">
    <citation type="submission" date="2023-05" db="EMBL/GenBank/DDBJ databases">
        <title>Nepenthes gracilis genome sequencing.</title>
        <authorList>
            <person name="Fukushima K."/>
        </authorList>
    </citation>
    <scope>NUCLEOTIDE SEQUENCE</scope>
    <source>
        <strain evidence="2">SING2019-196</strain>
    </source>
</reference>
<dbReference type="AlphaFoldDB" id="A0AAD3S1W1"/>